<reference evidence="3 4" key="1">
    <citation type="submission" date="2023-03" db="EMBL/GenBank/DDBJ databases">
        <title>WGS of NDM-producing Providencia thailandensis from Ukrainian patients.</title>
        <authorList>
            <person name="Zabicka D."/>
            <person name="Izdebski R."/>
            <person name="Urbanowicz P."/>
            <person name="Biedrzycka M."/>
            <person name="Guzek A."/>
            <person name="Gniadkowski M."/>
        </authorList>
    </citation>
    <scope>NUCLEOTIDE SEQUENCE [LARGE SCALE GENOMIC DNA]</scope>
    <source>
        <strain evidence="3 4">8015-22</strain>
    </source>
</reference>
<gene>
    <name evidence="3" type="ORF">PZS58_21770</name>
</gene>
<dbReference type="PANTHER" id="PTHR46558:SF11">
    <property type="entry name" value="HTH-TYPE TRANSCRIPTIONAL REGULATOR XRE"/>
    <property type="match status" value="1"/>
</dbReference>
<organism evidence="3 4">
    <name type="scientific">Providencia stuartii</name>
    <dbReference type="NCBI Taxonomy" id="588"/>
    <lineage>
        <taxon>Bacteria</taxon>
        <taxon>Pseudomonadati</taxon>
        <taxon>Pseudomonadota</taxon>
        <taxon>Gammaproteobacteria</taxon>
        <taxon>Enterobacterales</taxon>
        <taxon>Morganellaceae</taxon>
        <taxon>Providencia</taxon>
    </lineage>
</organism>
<dbReference type="Gene3D" id="1.10.260.40">
    <property type="entry name" value="lambda repressor-like DNA-binding domains"/>
    <property type="match status" value="1"/>
</dbReference>
<protein>
    <submittedName>
        <fullName evidence="3">Helix-turn-helix transcriptional regulator</fullName>
    </submittedName>
</protein>
<dbReference type="AlphaFoldDB" id="A0AAJ1JIL7"/>
<name>A0AAJ1JIL7_PROST</name>
<dbReference type="CDD" id="cd00093">
    <property type="entry name" value="HTH_XRE"/>
    <property type="match status" value="1"/>
</dbReference>
<keyword evidence="1" id="KW-0238">DNA-binding</keyword>
<dbReference type="InterPro" id="IPR010982">
    <property type="entry name" value="Lambda_DNA-bd_dom_sf"/>
</dbReference>
<dbReference type="Pfam" id="PF01381">
    <property type="entry name" value="HTH_3"/>
    <property type="match status" value="1"/>
</dbReference>
<dbReference type="InterPro" id="IPR001387">
    <property type="entry name" value="Cro/C1-type_HTH"/>
</dbReference>
<dbReference type="PANTHER" id="PTHR46558">
    <property type="entry name" value="TRACRIPTIONAL REGULATORY PROTEIN-RELATED-RELATED"/>
    <property type="match status" value="1"/>
</dbReference>
<feature type="domain" description="HTH cro/C1-type" evidence="2">
    <location>
        <begin position="11"/>
        <end position="70"/>
    </location>
</feature>
<dbReference type="SUPFAM" id="SSF47413">
    <property type="entry name" value="lambda repressor-like DNA-binding domains"/>
    <property type="match status" value="1"/>
</dbReference>
<dbReference type="GO" id="GO:0003677">
    <property type="term" value="F:DNA binding"/>
    <property type="evidence" value="ECO:0007669"/>
    <property type="project" value="UniProtKB-KW"/>
</dbReference>
<evidence type="ECO:0000259" key="2">
    <source>
        <dbReference type="PROSITE" id="PS50943"/>
    </source>
</evidence>
<dbReference type="EMBL" id="JAREJI010000054">
    <property type="protein sequence ID" value="MDE8772096.1"/>
    <property type="molecule type" value="Genomic_DNA"/>
</dbReference>
<proteinExistence type="predicted"/>
<dbReference type="RefSeq" id="WP_151207208.1">
    <property type="nucleotide sequence ID" value="NZ_BRVJ01000010.1"/>
</dbReference>
<dbReference type="SMART" id="SM00530">
    <property type="entry name" value="HTH_XRE"/>
    <property type="match status" value="1"/>
</dbReference>
<comment type="caution">
    <text evidence="3">The sequence shown here is derived from an EMBL/GenBank/DDBJ whole genome shotgun (WGS) entry which is preliminary data.</text>
</comment>
<dbReference type="Proteomes" id="UP001163056">
    <property type="component" value="Unassembled WGS sequence"/>
</dbReference>
<dbReference type="PROSITE" id="PS50943">
    <property type="entry name" value="HTH_CROC1"/>
    <property type="match status" value="1"/>
</dbReference>
<evidence type="ECO:0000256" key="1">
    <source>
        <dbReference type="ARBA" id="ARBA00023125"/>
    </source>
</evidence>
<evidence type="ECO:0000313" key="4">
    <source>
        <dbReference type="Proteomes" id="UP001163056"/>
    </source>
</evidence>
<accession>A0AAJ1JIL7</accession>
<evidence type="ECO:0000313" key="3">
    <source>
        <dbReference type="EMBL" id="MDE8772096.1"/>
    </source>
</evidence>
<sequence>MNNKEVQMNYISRYRKKLGLTQTDLAKELGCTKGNISHYENGRRKADLEVCRKLVRFFNNNGINVTIDDIFPPKAA</sequence>